<name>A0A1E5R484_HANUV</name>
<evidence type="ECO:0000313" key="4">
    <source>
        <dbReference type="Proteomes" id="UP000095358"/>
    </source>
</evidence>
<keyword evidence="1" id="KW-0175">Coiled coil</keyword>
<comment type="caution">
    <text evidence="3">The sequence shown here is derived from an EMBL/GenBank/DDBJ whole genome shotgun (WGS) entry which is preliminary data.</text>
</comment>
<proteinExistence type="predicted"/>
<feature type="compositionally biased region" description="Basic and acidic residues" evidence="2">
    <location>
        <begin position="151"/>
        <end position="162"/>
    </location>
</feature>
<feature type="coiled-coil region" evidence="1">
    <location>
        <begin position="4"/>
        <end position="38"/>
    </location>
</feature>
<feature type="region of interest" description="Disordered" evidence="2">
    <location>
        <begin position="138"/>
        <end position="164"/>
    </location>
</feature>
<feature type="region of interest" description="Disordered" evidence="2">
    <location>
        <begin position="77"/>
        <end position="99"/>
    </location>
</feature>
<dbReference type="EMBL" id="LPNN01000010">
    <property type="protein sequence ID" value="OEJ81690.1"/>
    <property type="molecule type" value="Genomic_DNA"/>
</dbReference>
<protein>
    <recommendedName>
        <fullName evidence="5">BZIP domain-containing protein</fullName>
    </recommendedName>
</protein>
<dbReference type="VEuPathDB" id="FungiDB:AWRI3580_g3839"/>
<evidence type="ECO:0000256" key="2">
    <source>
        <dbReference type="SAM" id="MobiDB-lite"/>
    </source>
</evidence>
<dbReference type="AlphaFoldDB" id="A0A1E5R484"/>
<reference evidence="4" key="1">
    <citation type="journal article" date="2016" name="Genome Announc.">
        <title>Genome sequences of three species of Hanseniaspora isolated from spontaneous wine fermentations.</title>
        <authorList>
            <person name="Sternes P.R."/>
            <person name="Lee D."/>
            <person name="Kutyna D.R."/>
            <person name="Borneman A.R."/>
        </authorList>
    </citation>
    <scope>NUCLEOTIDE SEQUENCE [LARGE SCALE GENOMIC DNA]</scope>
    <source>
        <strain evidence="4">AWRI3580</strain>
    </source>
</reference>
<accession>A0A1E5R484</accession>
<evidence type="ECO:0000313" key="3">
    <source>
        <dbReference type="EMBL" id="OEJ81690.1"/>
    </source>
</evidence>
<dbReference type="OrthoDB" id="3973079at2759"/>
<gene>
    <name evidence="3" type="ORF">AWRI3580_g3839</name>
</gene>
<keyword evidence="4" id="KW-1185">Reference proteome</keyword>
<organism evidence="3 4">
    <name type="scientific">Hanseniaspora uvarum</name>
    <name type="common">Yeast</name>
    <name type="synonym">Kloeckera apiculata</name>
    <dbReference type="NCBI Taxonomy" id="29833"/>
    <lineage>
        <taxon>Eukaryota</taxon>
        <taxon>Fungi</taxon>
        <taxon>Dikarya</taxon>
        <taxon>Ascomycota</taxon>
        <taxon>Saccharomycotina</taxon>
        <taxon>Saccharomycetes</taxon>
        <taxon>Saccharomycodales</taxon>
        <taxon>Saccharomycodaceae</taxon>
        <taxon>Hanseniaspora</taxon>
    </lineage>
</organism>
<sequence>MEQKTEHDELLARLRQLINSQEAERKSQNSNYNEKSNDIIINQLKDILNQTTLPKKPEKPKKIKKKKKIKRQDLLKEILEGSAPDKSSSNTPAAELSTENNQVVNTINNNFNVNFDELGLFDDSHRFGFNFYSDTYQNNIADNDQNTETNKTNEPKETEVPNKTKKQNTALKDFFKYKSKEMFDNYVTEFQLKEIDDKISYTSVISEDIDIVRYARKKNILPSVTPKADVEVLKILGLPSDYDPFGDTSNSKNQKLLYDANRNKFRVKHTLLTVDEEKALKKYRNRVASKRFRKVHSKKQKVDEVALEYNKNLQEIISNILPEIENLEIKVKSLIEENQQLGDALKLKYINRLTT</sequence>
<evidence type="ECO:0008006" key="5">
    <source>
        <dbReference type="Google" id="ProtNLM"/>
    </source>
</evidence>
<evidence type="ECO:0000256" key="1">
    <source>
        <dbReference type="SAM" id="Coils"/>
    </source>
</evidence>
<dbReference type="Proteomes" id="UP000095358">
    <property type="component" value="Unassembled WGS sequence"/>
</dbReference>